<dbReference type="Proteomes" id="UP001500618">
    <property type="component" value="Unassembled WGS sequence"/>
</dbReference>
<dbReference type="EMBL" id="BAAANY010000023">
    <property type="protein sequence ID" value="GAA1700419.1"/>
    <property type="molecule type" value="Genomic_DNA"/>
</dbReference>
<comment type="caution">
    <text evidence="1">The sequence shown here is derived from an EMBL/GenBank/DDBJ whole genome shotgun (WGS) entry which is preliminary data.</text>
</comment>
<proteinExistence type="predicted"/>
<gene>
    <name evidence="1" type="ORF">GCM10009765_57280</name>
</gene>
<evidence type="ECO:0000313" key="1">
    <source>
        <dbReference type="EMBL" id="GAA1700419.1"/>
    </source>
</evidence>
<name>A0ABP4UAV6_9ACTN</name>
<accession>A0ABP4UAV6</accession>
<reference evidence="2" key="1">
    <citation type="journal article" date="2019" name="Int. J. Syst. Evol. Microbiol.">
        <title>The Global Catalogue of Microorganisms (GCM) 10K type strain sequencing project: providing services to taxonomists for standard genome sequencing and annotation.</title>
        <authorList>
            <consortium name="The Broad Institute Genomics Platform"/>
            <consortium name="The Broad Institute Genome Sequencing Center for Infectious Disease"/>
            <person name="Wu L."/>
            <person name="Ma J."/>
        </authorList>
    </citation>
    <scope>NUCLEOTIDE SEQUENCE [LARGE SCALE GENOMIC DNA]</scope>
    <source>
        <strain evidence="2">JCM 14718</strain>
    </source>
</reference>
<keyword evidence="2" id="KW-1185">Reference proteome</keyword>
<evidence type="ECO:0000313" key="2">
    <source>
        <dbReference type="Proteomes" id="UP001500618"/>
    </source>
</evidence>
<sequence>MLRKLILSPHRPKMIRSSRVQMMIVFAEWPDGYESALTPKRSSPVSGAVRPKAVFMTSMTTQFAAIVPTTVSAGRRLRAAMVATARTATTRPTA</sequence>
<organism evidence="1 2">
    <name type="scientific">Fodinicola feengrottensis</name>
    <dbReference type="NCBI Taxonomy" id="435914"/>
    <lineage>
        <taxon>Bacteria</taxon>
        <taxon>Bacillati</taxon>
        <taxon>Actinomycetota</taxon>
        <taxon>Actinomycetes</taxon>
        <taxon>Mycobacteriales</taxon>
        <taxon>Fodinicola</taxon>
    </lineage>
</organism>
<protein>
    <submittedName>
        <fullName evidence="1">Uncharacterized protein</fullName>
    </submittedName>
</protein>